<evidence type="ECO:0000256" key="8">
    <source>
        <dbReference type="ARBA" id="ARBA00022989"/>
    </source>
</evidence>
<dbReference type="GO" id="GO:0031204">
    <property type="term" value="P:post-translational protein targeting to membrane, translocation"/>
    <property type="evidence" value="ECO:0007669"/>
    <property type="project" value="TreeGrafter"/>
</dbReference>
<dbReference type="PANTHER" id="PTHR12443:SF9">
    <property type="entry name" value="TRANSLOCATION PROTEIN SEC62"/>
    <property type="match status" value="1"/>
</dbReference>
<accession>A0A4S4LPX5</accession>
<evidence type="ECO:0000256" key="4">
    <source>
        <dbReference type="ARBA" id="ARBA00022448"/>
    </source>
</evidence>
<gene>
    <name evidence="13" type="ORF">EW145_g202</name>
</gene>
<evidence type="ECO:0000313" key="13">
    <source>
        <dbReference type="EMBL" id="THH12150.1"/>
    </source>
</evidence>
<dbReference type="Proteomes" id="UP000308199">
    <property type="component" value="Unassembled WGS sequence"/>
</dbReference>
<evidence type="ECO:0000256" key="9">
    <source>
        <dbReference type="ARBA" id="ARBA00023010"/>
    </source>
</evidence>
<keyword evidence="5 12" id="KW-0812">Transmembrane</keyword>
<dbReference type="AlphaFoldDB" id="A0A4S4LPX5"/>
<keyword evidence="9" id="KW-0811">Translocation</keyword>
<evidence type="ECO:0000256" key="7">
    <source>
        <dbReference type="ARBA" id="ARBA00022927"/>
    </source>
</evidence>
<evidence type="ECO:0000256" key="6">
    <source>
        <dbReference type="ARBA" id="ARBA00022824"/>
    </source>
</evidence>
<dbReference type="PANTHER" id="PTHR12443">
    <property type="entry name" value="TRANSLOCATION PROTEIN SEC62"/>
    <property type="match status" value="1"/>
</dbReference>
<evidence type="ECO:0000256" key="3">
    <source>
        <dbReference type="ARBA" id="ARBA00021257"/>
    </source>
</evidence>
<dbReference type="NCBIfam" id="TIGR00869">
    <property type="entry name" value="sec62"/>
    <property type="match status" value="1"/>
</dbReference>
<keyword evidence="4" id="KW-0813">Transport</keyword>
<keyword evidence="7" id="KW-0653">Protein transport</keyword>
<comment type="subcellular location">
    <subcellularLocation>
        <location evidence="1">Endoplasmic reticulum membrane</location>
        <topology evidence="1">Multi-pass membrane protein</topology>
    </subcellularLocation>
</comment>
<evidence type="ECO:0000256" key="12">
    <source>
        <dbReference type="SAM" id="Phobius"/>
    </source>
</evidence>
<dbReference type="InterPro" id="IPR004728">
    <property type="entry name" value="Sec62"/>
</dbReference>
<feature type="compositionally biased region" description="Basic and acidic residues" evidence="11">
    <location>
        <begin position="224"/>
        <end position="242"/>
    </location>
</feature>
<feature type="transmembrane region" description="Helical" evidence="12">
    <location>
        <begin position="125"/>
        <end position="147"/>
    </location>
</feature>
<feature type="transmembrane region" description="Helical" evidence="12">
    <location>
        <begin position="154"/>
        <end position="185"/>
    </location>
</feature>
<keyword evidence="14" id="KW-1185">Reference proteome</keyword>
<evidence type="ECO:0000313" key="14">
    <source>
        <dbReference type="Proteomes" id="UP000308199"/>
    </source>
</evidence>
<keyword evidence="10 12" id="KW-0472">Membrane</keyword>
<dbReference type="GO" id="GO:0005789">
    <property type="term" value="C:endoplasmic reticulum membrane"/>
    <property type="evidence" value="ECO:0007669"/>
    <property type="project" value="UniProtKB-SubCell"/>
</dbReference>
<feature type="region of interest" description="Disordered" evidence="11">
    <location>
        <begin position="222"/>
        <end position="283"/>
    </location>
</feature>
<evidence type="ECO:0000256" key="2">
    <source>
        <dbReference type="ARBA" id="ARBA00010604"/>
    </source>
</evidence>
<dbReference type="OrthoDB" id="200187at2759"/>
<evidence type="ECO:0000256" key="11">
    <source>
        <dbReference type="SAM" id="MobiDB-lite"/>
    </source>
</evidence>
<evidence type="ECO:0000256" key="5">
    <source>
        <dbReference type="ARBA" id="ARBA00022692"/>
    </source>
</evidence>
<dbReference type="Pfam" id="PF03839">
    <property type="entry name" value="Sec62"/>
    <property type="match status" value="1"/>
</dbReference>
<proteinExistence type="inferred from homology"/>
<keyword evidence="6" id="KW-0256">Endoplasmic reticulum</keyword>
<evidence type="ECO:0000256" key="1">
    <source>
        <dbReference type="ARBA" id="ARBA00004477"/>
    </source>
</evidence>
<evidence type="ECO:0000256" key="10">
    <source>
        <dbReference type="ARBA" id="ARBA00023136"/>
    </source>
</evidence>
<comment type="caution">
    <text evidence="13">The sequence shown here is derived from an EMBL/GenBank/DDBJ whole genome shotgun (WGS) entry which is preliminary data.</text>
</comment>
<reference evidence="13 14" key="1">
    <citation type="submission" date="2019-02" db="EMBL/GenBank/DDBJ databases">
        <title>Genome sequencing of the rare red list fungi Phellinidium pouzarii.</title>
        <authorList>
            <person name="Buettner E."/>
            <person name="Kellner H."/>
        </authorList>
    </citation>
    <scope>NUCLEOTIDE SEQUENCE [LARGE SCALE GENOMIC DNA]</scope>
    <source>
        <strain evidence="13 14">DSM 108285</strain>
    </source>
</reference>
<keyword evidence="8 12" id="KW-1133">Transmembrane helix</keyword>
<sequence>MEQQQQKAPQEFRNVVNFLRSSKAGMKTRVGVLNGKRIDYFKGKHAVKAILSPTYAKLKNVPKVANEAEAVALLGSIIPFAFYLRVDRGQPSGGSGGGPKPLVINTMQAFSTTDLFAWFYEGSQLTLYLGGAAMVAVLLAGVMFPLWPGPLRLGVWYLSIAVLGLVGVFIAIAILRLIFYIITVITVPPGIWIFPKLFADVGVIESFIPLWEWDLPKKKKSRKQKDTEDAVPDSKGKGKARAESSTQQVQNGGGAFVEEVNTSGDSRPVSRSARIEDVAEDDE</sequence>
<organism evidence="13 14">
    <name type="scientific">Phellinidium pouzarii</name>
    <dbReference type="NCBI Taxonomy" id="167371"/>
    <lineage>
        <taxon>Eukaryota</taxon>
        <taxon>Fungi</taxon>
        <taxon>Dikarya</taxon>
        <taxon>Basidiomycota</taxon>
        <taxon>Agaricomycotina</taxon>
        <taxon>Agaricomycetes</taxon>
        <taxon>Hymenochaetales</taxon>
        <taxon>Hymenochaetaceae</taxon>
        <taxon>Phellinidium</taxon>
    </lineage>
</organism>
<comment type="similarity">
    <text evidence="2">Belongs to the SEC62 family.</text>
</comment>
<protein>
    <recommendedName>
        <fullName evidence="3">Translocation protein SEC62</fullName>
    </recommendedName>
</protein>
<dbReference type="EMBL" id="SGPK01000003">
    <property type="protein sequence ID" value="THH12150.1"/>
    <property type="molecule type" value="Genomic_DNA"/>
</dbReference>
<dbReference type="InterPro" id="IPR011553">
    <property type="entry name" value="Sec62_asco"/>
</dbReference>
<name>A0A4S4LPX5_9AGAM</name>